<comment type="similarity">
    <text evidence="5 6">Belongs to the URM1 family.</text>
</comment>
<dbReference type="SUPFAM" id="SSF54285">
    <property type="entry name" value="MoaD/ThiS"/>
    <property type="match status" value="1"/>
</dbReference>
<dbReference type="GO" id="GO:0032447">
    <property type="term" value="P:protein urmylation"/>
    <property type="evidence" value="ECO:0007669"/>
    <property type="project" value="UniProtKB-UniRule"/>
</dbReference>
<dbReference type="FunCoup" id="A0A066WGM0">
    <property type="interactions" value="333"/>
</dbReference>
<protein>
    <recommendedName>
        <fullName evidence="5 6">Ubiquitin-related modifier 1</fullName>
    </recommendedName>
</protein>
<comment type="caution">
    <text evidence="7">The sequence shown here is derived from an EMBL/GenBank/DDBJ whole genome shotgun (WGS) entry which is preliminary data.</text>
</comment>
<evidence type="ECO:0000256" key="2">
    <source>
        <dbReference type="ARBA" id="ARBA00022499"/>
    </source>
</evidence>
<evidence type="ECO:0000256" key="6">
    <source>
        <dbReference type="RuleBase" id="RU361182"/>
    </source>
</evidence>
<feature type="modified residue" description="1-thioglycine" evidence="5">
    <location>
        <position position="109"/>
    </location>
</feature>
<organism evidence="7 8">
    <name type="scientific">Tilletiaria anomala (strain ATCC 24038 / CBS 436.72 / UBC 951)</name>
    <dbReference type="NCBI Taxonomy" id="1037660"/>
    <lineage>
        <taxon>Eukaryota</taxon>
        <taxon>Fungi</taxon>
        <taxon>Dikarya</taxon>
        <taxon>Basidiomycota</taxon>
        <taxon>Ustilaginomycotina</taxon>
        <taxon>Exobasidiomycetes</taxon>
        <taxon>Georgefischeriales</taxon>
        <taxon>Tilletiariaceae</taxon>
        <taxon>Tilletiaria</taxon>
    </lineage>
</organism>
<evidence type="ECO:0000313" key="8">
    <source>
        <dbReference type="Proteomes" id="UP000027361"/>
    </source>
</evidence>
<keyword evidence="1 5" id="KW-0963">Cytoplasm</keyword>
<dbReference type="GO" id="GO:0005829">
    <property type="term" value="C:cytosol"/>
    <property type="evidence" value="ECO:0007669"/>
    <property type="project" value="UniProtKB-UniRule"/>
</dbReference>
<dbReference type="GO" id="GO:0034227">
    <property type="term" value="P:tRNA thio-modification"/>
    <property type="evidence" value="ECO:0007669"/>
    <property type="project" value="UniProtKB-UniRule"/>
</dbReference>
<feature type="cross-link" description="Glycyl lysine isopeptide (Gly-Lys) (interchain with K-? in acceptor proteins)" evidence="5">
    <location>
        <position position="109"/>
    </location>
</feature>
<evidence type="ECO:0000256" key="1">
    <source>
        <dbReference type="ARBA" id="ARBA00022490"/>
    </source>
</evidence>
<dbReference type="AlphaFoldDB" id="A0A066WGM0"/>
<evidence type="ECO:0000256" key="3">
    <source>
        <dbReference type="ARBA" id="ARBA00022694"/>
    </source>
</evidence>
<dbReference type="GeneID" id="25262242"/>
<keyword evidence="8" id="KW-1185">Reference proteome</keyword>
<dbReference type="PANTHER" id="PTHR14986">
    <property type="entry name" value="RURM1 PROTEIN"/>
    <property type="match status" value="1"/>
</dbReference>
<name>A0A066WGM0_TILAU</name>
<dbReference type="HAMAP" id="MF_03048">
    <property type="entry name" value="Urm1"/>
    <property type="match status" value="1"/>
</dbReference>
<dbReference type="InterPro" id="IPR012675">
    <property type="entry name" value="Beta-grasp_dom_sf"/>
</dbReference>
<comment type="subcellular location">
    <subcellularLocation>
        <location evidence="5 6">Cytoplasm</location>
    </subcellularLocation>
</comment>
<dbReference type="HOGENOM" id="CLU_148208_0_0_1"/>
<dbReference type="InterPro" id="IPR015221">
    <property type="entry name" value="Urm1"/>
</dbReference>
<evidence type="ECO:0000256" key="5">
    <source>
        <dbReference type="HAMAP-Rule" id="MF_03048"/>
    </source>
</evidence>
<dbReference type="STRING" id="1037660.A0A066WGM0"/>
<accession>A0A066WGM0</accession>
<proteinExistence type="inferred from homology"/>
<keyword evidence="2 5" id="KW-1017">Isopeptide bond</keyword>
<dbReference type="Gene3D" id="3.10.20.30">
    <property type="match status" value="1"/>
</dbReference>
<dbReference type="UniPathway" id="UPA00988"/>
<dbReference type="InParanoid" id="A0A066WGM0"/>
<reference evidence="7 8" key="1">
    <citation type="submission" date="2014-05" db="EMBL/GenBank/DDBJ databases">
        <title>Draft genome sequence of a rare smut relative, Tilletiaria anomala UBC 951.</title>
        <authorList>
            <consortium name="DOE Joint Genome Institute"/>
            <person name="Toome M."/>
            <person name="Kuo A."/>
            <person name="Henrissat B."/>
            <person name="Lipzen A."/>
            <person name="Tritt A."/>
            <person name="Yoshinaga Y."/>
            <person name="Zane M."/>
            <person name="Barry K."/>
            <person name="Grigoriev I.V."/>
            <person name="Spatafora J.W."/>
            <person name="Aimea M.C."/>
        </authorList>
    </citation>
    <scope>NUCLEOTIDE SEQUENCE [LARGE SCALE GENOMIC DNA]</scope>
    <source>
        <strain evidence="7 8">UBC 951</strain>
    </source>
</reference>
<dbReference type="Pfam" id="PF09138">
    <property type="entry name" value="Urm1"/>
    <property type="match status" value="1"/>
</dbReference>
<dbReference type="CDD" id="cd01764">
    <property type="entry name" value="Ubl_Urm1"/>
    <property type="match status" value="1"/>
</dbReference>
<comment type="function">
    <text evidence="5">Acts as a sulfur carrier required for 2-thiolation of mcm(5)S(2)U at tRNA wobble positions of cytosolic tRNA(Lys), tRNA(Glu) and tRNA(Gln). Serves as sulfur donor in tRNA 2-thiolation reaction by being thiocarboxylated (-COSH) at its C-terminus by the MOCS3 homolog UBA4. The sulfur is then transferred to tRNA to form 2-thiolation of mcm(5)S(2)U. Prior mcm(5) tRNA modification by the elongator complex is required for 2-thiolation. Also acts as a ubiquitin-like protein (UBL) that is covalently conjugated via an isopeptide bond to lysine residues of target proteins such as AHP1. The thiocarboxylated form serves as substrate for conjugation and oxidative stress specifically induces the formation of UBL-protein conjugates.</text>
</comment>
<dbReference type="OrthoDB" id="10248987at2759"/>
<dbReference type="Proteomes" id="UP000027361">
    <property type="component" value="Unassembled WGS sequence"/>
</dbReference>
<dbReference type="EMBL" id="JMSN01000004">
    <property type="protein sequence ID" value="KDN53147.1"/>
    <property type="molecule type" value="Genomic_DNA"/>
</dbReference>
<evidence type="ECO:0000256" key="4">
    <source>
        <dbReference type="ARBA" id="ARBA00022786"/>
    </source>
</evidence>
<keyword evidence="3 5" id="KW-0819">tRNA processing</keyword>
<dbReference type="PIRSF" id="PIRSF037379">
    <property type="entry name" value="Ubiquitin-related_modifier_1"/>
    <property type="match status" value="1"/>
</dbReference>
<comment type="pathway">
    <text evidence="5 6">tRNA modification; 5-methoxycarbonylmethyl-2-thiouridine-tRNA biosynthesis.</text>
</comment>
<dbReference type="OMA" id="HMIQERE"/>
<dbReference type="RefSeq" id="XP_013245986.1">
    <property type="nucleotide sequence ID" value="XM_013390532.1"/>
</dbReference>
<keyword evidence="4 5" id="KW-0833">Ubl conjugation pathway</keyword>
<dbReference type="GO" id="GO:0002098">
    <property type="term" value="P:tRNA wobble uridine modification"/>
    <property type="evidence" value="ECO:0007669"/>
    <property type="project" value="UniProtKB-UniRule"/>
</dbReference>
<comment type="PTM">
    <text evidence="5">C-terminal thiocarboxylation occurs in 2 steps, it is first acyl-adenylated (-COAMP) via the hesA/moeB/thiF part of UBA4, then thiocarboxylated (-COSH) via the rhodanese domain of UBA4.</text>
</comment>
<sequence>MLVLRGGTELLTAPPHTKRHVLQIPAHPPCGSAHEEDAASPADMAFLIQYIKQNLIVERPELFVDVDGNGVRPGILVLINDVDWELDGETSYVLQDGDEVSFISTLHGG</sequence>
<evidence type="ECO:0000313" key="7">
    <source>
        <dbReference type="EMBL" id="KDN53147.1"/>
    </source>
</evidence>
<gene>
    <name evidence="5" type="primary">URM1</name>
    <name evidence="7" type="ORF">K437DRAFT_219598</name>
</gene>
<dbReference type="InterPro" id="IPR016155">
    <property type="entry name" value="Mopterin_synth/thiamin_S_b"/>
</dbReference>